<dbReference type="InterPro" id="IPR050204">
    <property type="entry name" value="AraC_XylS_family_regulators"/>
</dbReference>
<dbReference type="EMBL" id="JBHTIR010001857">
    <property type="protein sequence ID" value="MFD0853066.1"/>
    <property type="molecule type" value="Genomic_DNA"/>
</dbReference>
<sequence length="173" mass="19460">QLHPRRQGQGGGTVAQVVQPDRRHPGFTFDTHVGRQLGTTALDLLAVLAQERQRNPNPEVPETARVLLARVQDYILKNLGDPDLAPESIAAAHNISIRYLHRLFRFEGITVARWIKRRRLEACRRDLSRALAAPNVATIAGRWGFANHSHFSREFRNAYGVSPSEWQATARAT</sequence>
<reference evidence="7" key="1">
    <citation type="journal article" date="2019" name="Int. J. Syst. Evol. Microbiol.">
        <title>The Global Catalogue of Microorganisms (GCM) 10K type strain sequencing project: providing services to taxonomists for standard genome sequencing and annotation.</title>
        <authorList>
            <consortium name="The Broad Institute Genomics Platform"/>
            <consortium name="The Broad Institute Genome Sequencing Center for Infectious Disease"/>
            <person name="Wu L."/>
            <person name="Ma J."/>
        </authorList>
    </citation>
    <scope>NUCLEOTIDE SEQUENCE [LARGE SCALE GENOMIC DNA]</scope>
    <source>
        <strain evidence="7">JCM 31696</strain>
    </source>
</reference>
<dbReference type="InterPro" id="IPR020449">
    <property type="entry name" value="Tscrpt_reg_AraC-type_HTH"/>
</dbReference>
<feature type="non-terminal residue" evidence="6">
    <location>
        <position position="1"/>
    </location>
</feature>
<dbReference type="Pfam" id="PF12833">
    <property type="entry name" value="HTH_18"/>
    <property type="match status" value="1"/>
</dbReference>
<gene>
    <name evidence="6" type="ORF">ACFQ07_12575</name>
</gene>
<evidence type="ECO:0000256" key="2">
    <source>
        <dbReference type="ARBA" id="ARBA00023125"/>
    </source>
</evidence>
<name>A0ABW3CHP0_9ACTN</name>
<organism evidence="6 7">
    <name type="scientific">Actinomadura adrarensis</name>
    <dbReference type="NCBI Taxonomy" id="1819600"/>
    <lineage>
        <taxon>Bacteria</taxon>
        <taxon>Bacillati</taxon>
        <taxon>Actinomycetota</taxon>
        <taxon>Actinomycetes</taxon>
        <taxon>Streptosporangiales</taxon>
        <taxon>Thermomonosporaceae</taxon>
        <taxon>Actinomadura</taxon>
    </lineage>
</organism>
<evidence type="ECO:0000256" key="4">
    <source>
        <dbReference type="SAM" id="MobiDB-lite"/>
    </source>
</evidence>
<evidence type="ECO:0000259" key="5">
    <source>
        <dbReference type="PROSITE" id="PS01124"/>
    </source>
</evidence>
<evidence type="ECO:0000256" key="3">
    <source>
        <dbReference type="ARBA" id="ARBA00023163"/>
    </source>
</evidence>
<dbReference type="SUPFAM" id="SSF46689">
    <property type="entry name" value="Homeodomain-like"/>
    <property type="match status" value="1"/>
</dbReference>
<dbReference type="PROSITE" id="PS01124">
    <property type="entry name" value="HTH_ARAC_FAMILY_2"/>
    <property type="match status" value="1"/>
</dbReference>
<dbReference type="PANTHER" id="PTHR46796:SF10">
    <property type="entry name" value="TRANSCRIPTIONAL ACTIVATOR FEAR"/>
    <property type="match status" value="1"/>
</dbReference>
<protein>
    <submittedName>
        <fullName evidence="6">Helix-turn-helix domain-containing protein</fullName>
    </submittedName>
</protein>
<dbReference type="SMART" id="SM00342">
    <property type="entry name" value="HTH_ARAC"/>
    <property type="match status" value="1"/>
</dbReference>
<dbReference type="PRINTS" id="PR00032">
    <property type="entry name" value="HTHARAC"/>
</dbReference>
<feature type="domain" description="HTH araC/xylS-type" evidence="5">
    <location>
        <begin position="69"/>
        <end position="169"/>
    </location>
</feature>
<keyword evidence="1" id="KW-0805">Transcription regulation</keyword>
<feature type="region of interest" description="Disordered" evidence="4">
    <location>
        <begin position="1"/>
        <end position="21"/>
    </location>
</feature>
<keyword evidence="2" id="KW-0238">DNA-binding</keyword>
<dbReference type="Gene3D" id="1.10.10.60">
    <property type="entry name" value="Homeodomain-like"/>
    <property type="match status" value="1"/>
</dbReference>
<proteinExistence type="predicted"/>
<keyword evidence="3" id="KW-0804">Transcription</keyword>
<accession>A0ABW3CHP0</accession>
<dbReference type="InterPro" id="IPR009057">
    <property type="entry name" value="Homeodomain-like_sf"/>
</dbReference>
<evidence type="ECO:0000256" key="1">
    <source>
        <dbReference type="ARBA" id="ARBA00023015"/>
    </source>
</evidence>
<dbReference type="PANTHER" id="PTHR46796">
    <property type="entry name" value="HTH-TYPE TRANSCRIPTIONAL ACTIVATOR RHAS-RELATED"/>
    <property type="match status" value="1"/>
</dbReference>
<evidence type="ECO:0000313" key="6">
    <source>
        <dbReference type="EMBL" id="MFD0853066.1"/>
    </source>
</evidence>
<keyword evidence="7" id="KW-1185">Reference proteome</keyword>
<evidence type="ECO:0000313" key="7">
    <source>
        <dbReference type="Proteomes" id="UP001597083"/>
    </source>
</evidence>
<comment type="caution">
    <text evidence="6">The sequence shown here is derived from an EMBL/GenBank/DDBJ whole genome shotgun (WGS) entry which is preliminary data.</text>
</comment>
<dbReference type="Proteomes" id="UP001597083">
    <property type="component" value="Unassembled WGS sequence"/>
</dbReference>
<dbReference type="InterPro" id="IPR018060">
    <property type="entry name" value="HTH_AraC"/>
</dbReference>